<dbReference type="EMBL" id="CP018099">
    <property type="protein sequence ID" value="APF20739.1"/>
    <property type="molecule type" value="Genomic_DNA"/>
</dbReference>
<evidence type="ECO:0000313" key="7">
    <source>
        <dbReference type="Proteomes" id="UP000183868"/>
    </source>
</evidence>
<reference evidence="5 6" key="1">
    <citation type="submission" date="2011-09" db="EMBL/GenBank/DDBJ databases">
        <title>The permanent draft genome of Caldithrix abyssi DSM 13497.</title>
        <authorList>
            <consortium name="US DOE Joint Genome Institute (JGI-PGF)"/>
            <person name="Lucas S."/>
            <person name="Han J."/>
            <person name="Lapidus A."/>
            <person name="Bruce D."/>
            <person name="Goodwin L."/>
            <person name="Pitluck S."/>
            <person name="Peters L."/>
            <person name="Kyrpides N."/>
            <person name="Mavromatis K."/>
            <person name="Ivanova N."/>
            <person name="Mikhailova N."/>
            <person name="Chertkov O."/>
            <person name="Detter J.C."/>
            <person name="Tapia R."/>
            <person name="Han C."/>
            <person name="Land M."/>
            <person name="Hauser L."/>
            <person name="Markowitz V."/>
            <person name="Cheng J.-F."/>
            <person name="Hugenholtz P."/>
            <person name="Woyke T."/>
            <person name="Wu D."/>
            <person name="Spring S."/>
            <person name="Brambilla E."/>
            <person name="Klenk H.-P."/>
            <person name="Eisen J.A."/>
        </authorList>
    </citation>
    <scope>NUCLEOTIDE SEQUENCE [LARGE SCALE GENOMIC DNA]</scope>
    <source>
        <strain evidence="5 6">DSM 13497</strain>
    </source>
</reference>
<gene>
    <name evidence="4" type="ORF">Cabys_3994</name>
    <name evidence="5" type="ORF">Calab_1134</name>
</gene>
<dbReference type="InterPro" id="IPR045670">
    <property type="entry name" value="DUF5916"/>
</dbReference>
<dbReference type="CDD" id="cd09618">
    <property type="entry name" value="CBM9_like_2"/>
    <property type="match status" value="1"/>
</dbReference>
<dbReference type="eggNOG" id="COG2091">
    <property type="taxonomic scope" value="Bacteria"/>
</dbReference>
<sequence length="881" mass="101338" precursor="true">MKVFYKGFVFFFMLTTIVLAKDQISRKTCQAYPVNSVAPKIDGKLDDPCWQKAPFQDSFVQIKPVENATPSQKTNFKVLYDKTNLYVGIVAYDTEPDKIESQISRRDQINSSDFLAVALDSYLDRRTAFVFGANPAGVKSDILISEDGNRQDESWDPIWEVKTSVTDSGWIVEMRIPFSQLRFAQKASHTWGFQVYRKIYRNQEEDMWQYIPRNAAGFVSYFGNLTGLEGIHSPKRVEFLPYAVSQLHLFQAEQGDPFATGRDFRFDFGLDGKIGITSDLTMDYTVNPDFGQVEADPSEVNLTAFETFFEEKRPFFIEGKNIFEFTLAMGDGDMSQEKIFYSRRIGRSPQYYPSADDGFNYDFIDMPEQTRILGAAKLSGKTSKGWSIGLLDAVTNAEKAVIDDQGRRQSVTVEPLTNFLVGRLQKDFDEGNTSIGGIVTATNRQINQDYLKFLNKSAYTGGIDFRHQWANKAYFVNFKLVGSHLIGDPKAITRVQESSARYFQRPDADHVKYDTTRTTLSGHGGTFGIGKVGNGNWRFAVGGLWRSPGLELNDVGFLRRADQIMQFLWIGYRLNNPIGIIRRADLNINQWQAWNFAGDQLFSGGNINGGIQFTNLWGFYTGINRQQDGYSPYLLRGGPLARYTGSWNFWIRGYSNQSRDYQFAVSVGIQRNDDAVSNGYQVRFNYSQKVNNRLKVEINPFYAFNRDNLQYVSRETFQNEDRYLFARLIQNTFGVVFRLNYSPTPNLSFQYYGQPFISAGKYNHFKRITNPRAKGNDRFQEFDAEQIVYDPQDETYYIDENRDGVTDYSISYPDFNFKEFRSNFVIRWEYQPGSTLFLVWTQSRNDFIGNGSFQAFSDFKQLFGSRPDNVFLIKLNYWLSM</sequence>
<organism evidence="5 6">
    <name type="scientific">Caldithrix abyssi DSM 13497</name>
    <dbReference type="NCBI Taxonomy" id="880073"/>
    <lineage>
        <taxon>Bacteria</taxon>
        <taxon>Pseudomonadati</taxon>
        <taxon>Calditrichota</taxon>
        <taxon>Calditrichia</taxon>
        <taxon>Calditrichales</taxon>
        <taxon>Calditrichaceae</taxon>
        <taxon>Caldithrix</taxon>
    </lineage>
</organism>
<dbReference type="KEGG" id="caby:Cabys_3994"/>
<dbReference type="InParanoid" id="H1XWI0"/>
<dbReference type="Proteomes" id="UP000183868">
    <property type="component" value="Chromosome"/>
</dbReference>
<feature type="signal peptide" evidence="1">
    <location>
        <begin position="1"/>
        <end position="20"/>
    </location>
</feature>
<keyword evidence="6" id="KW-1185">Reference proteome</keyword>
<evidence type="ECO:0000256" key="1">
    <source>
        <dbReference type="SAM" id="SignalP"/>
    </source>
</evidence>
<dbReference type="AlphaFoldDB" id="H1XWI0"/>
<dbReference type="InterPro" id="IPR010502">
    <property type="entry name" value="Carb-bd_dom_fam9"/>
</dbReference>
<dbReference type="Pfam" id="PF06452">
    <property type="entry name" value="CBM9_1"/>
    <property type="match status" value="1"/>
</dbReference>
<evidence type="ECO:0000259" key="3">
    <source>
        <dbReference type="Pfam" id="PF19313"/>
    </source>
</evidence>
<dbReference type="GO" id="GO:0004553">
    <property type="term" value="F:hydrolase activity, hydrolyzing O-glycosyl compounds"/>
    <property type="evidence" value="ECO:0007669"/>
    <property type="project" value="InterPro"/>
</dbReference>
<dbReference type="RefSeq" id="WP_006927793.1">
    <property type="nucleotide sequence ID" value="NZ_CM001402.1"/>
</dbReference>
<dbReference type="EMBL" id="CM001402">
    <property type="protein sequence ID" value="EHO40762.1"/>
    <property type="molecule type" value="Genomic_DNA"/>
</dbReference>
<name>H1XWI0_CALAY</name>
<proteinExistence type="predicted"/>
<dbReference type="GO" id="GO:0016052">
    <property type="term" value="P:carbohydrate catabolic process"/>
    <property type="evidence" value="ECO:0007669"/>
    <property type="project" value="InterPro"/>
</dbReference>
<dbReference type="GO" id="GO:0030246">
    <property type="term" value="F:carbohydrate binding"/>
    <property type="evidence" value="ECO:0007669"/>
    <property type="project" value="InterPro"/>
</dbReference>
<evidence type="ECO:0000313" key="6">
    <source>
        <dbReference type="Proteomes" id="UP000004671"/>
    </source>
</evidence>
<dbReference type="Gene3D" id="2.60.40.1190">
    <property type="match status" value="1"/>
</dbReference>
<dbReference type="Proteomes" id="UP000004671">
    <property type="component" value="Chromosome"/>
</dbReference>
<feature type="chain" id="PRO_5010834655" evidence="1">
    <location>
        <begin position="21"/>
        <end position="881"/>
    </location>
</feature>
<dbReference type="SUPFAM" id="SSF49344">
    <property type="entry name" value="CBD9-like"/>
    <property type="match status" value="1"/>
</dbReference>
<reference evidence="4 7" key="2">
    <citation type="submission" date="2016-11" db="EMBL/GenBank/DDBJ databases">
        <title>Genomic analysis of Caldithrix abyssi and proposal of a novel bacterial phylum Caldithrichaeota.</title>
        <authorList>
            <person name="Kublanov I."/>
            <person name="Sigalova O."/>
            <person name="Gavrilov S."/>
            <person name="Lebedinsky A."/>
            <person name="Ivanova N."/>
            <person name="Daum C."/>
            <person name="Reddy T."/>
            <person name="Klenk H.P."/>
            <person name="Goker M."/>
            <person name="Reva O."/>
            <person name="Miroshnichenko M."/>
            <person name="Kyprides N."/>
            <person name="Woyke T."/>
            <person name="Gelfand M."/>
        </authorList>
    </citation>
    <scope>NUCLEOTIDE SEQUENCE [LARGE SCALE GENOMIC DNA]</scope>
    <source>
        <strain evidence="4 7">LF13</strain>
    </source>
</reference>
<keyword evidence="1" id="KW-0732">Signal</keyword>
<dbReference type="OrthoDB" id="9786766at2"/>
<accession>H1XWI0</accession>
<evidence type="ECO:0000313" key="4">
    <source>
        <dbReference type="EMBL" id="APF20739.1"/>
    </source>
</evidence>
<dbReference type="PaxDb" id="880073-Calab_1134"/>
<evidence type="ECO:0000259" key="2">
    <source>
        <dbReference type="Pfam" id="PF06452"/>
    </source>
</evidence>
<evidence type="ECO:0000313" key="5">
    <source>
        <dbReference type="EMBL" id="EHO40762.1"/>
    </source>
</evidence>
<feature type="domain" description="DUF5916" evidence="3">
    <location>
        <begin position="234"/>
        <end position="879"/>
    </location>
</feature>
<dbReference type="Pfam" id="PF19313">
    <property type="entry name" value="DUF5916"/>
    <property type="match status" value="1"/>
</dbReference>
<feature type="domain" description="Carbohydrate-binding" evidence="2">
    <location>
        <begin position="41"/>
        <end position="195"/>
    </location>
</feature>
<dbReference type="HOGENOM" id="CLU_016090_0_0_0"/>
<protein>
    <submittedName>
        <fullName evidence="4">Carbohydrate family 9 binding domain-like</fullName>
    </submittedName>
</protein>
<dbReference type="STRING" id="880073.Cabys_3994"/>